<dbReference type="Pfam" id="PF00144">
    <property type="entry name" value="Beta-lactamase"/>
    <property type="match status" value="1"/>
</dbReference>
<dbReference type="InterPro" id="IPR012338">
    <property type="entry name" value="Beta-lactam/transpept-like"/>
</dbReference>
<proteinExistence type="predicted"/>
<keyword evidence="5" id="KW-1185">Reference proteome</keyword>
<gene>
    <name evidence="4" type="ORF">A374_18294</name>
</gene>
<evidence type="ECO:0000256" key="1">
    <source>
        <dbReference type="ARBA" id="ARBA00004370"/>
    </source>
</evidence>
<dbReference type="InterPro" id="IPR001466">
    <property type="entry name" value="Beta-lactam-related"/>
</dbReference>
<name>I8UAR7_9BACL</name>
<organism evidence="4 5">
    <name type="scientific">Fictibacillus macauensis ZFHKF-1</name>
    <dbReference type="NCBI Taxonomy" id="1196324"/>
    <lineage>
        <taxon>Bacteria</taxon>
        <taxon>Bacillati</taxon>
        <taxon>Bacillota</taxon>
        <taxon>Bacilli</taxon>
        <taxon>Bacillales</taxon>
        <taxon>Fictibacillaceae</taxon>
        <taxon>Fictibacillus</taxon>
    </lineage>
</organism>
<dbReference type="RefSeq" id="WP_007203726.1">
    <property type="nucleotide sequence ID" value="NZ_AKKV01000042.1"/>
</dbReference>
<sequence>MTIAEKLQNFVLSGKDHLPFSGSILVQEGQNTHYKEGFGYANRSEKLQITPSTKFGMASGCKIFTSLSISQLVQAGRLSFNTRLKDVLIAPFPHFHPDITIHQLLTHTSGIPDYFDEEIMDDFEELWKQVPMYSIKTPKDFLPMFQQEKMKFTPGSSFAYNNAGYILLGLVVEEISGQAFPEYVQKHIFNVCEMTDSGYYRMDQLPEHTALGYIDNVEMDTWKTNIYSVPIIGGSDGGAFTSVIDLVKFWDGLMNGKLLNKTFLDQILCPHVESGEEMAYGYGIWISKEKGEISKYLLFGYDPGVRMHSSFHVKTKIQTHILSNIEQSVYPIGSYVDELFADIKAHQNL</sequence>
<comment type="subcellular location">
    <subcellularLocation>
        <location evidence="1">Membrane</location>
    </subcellularLocation>
</comment>
<dbReference type="OrthoDB" id="9803467at2"/>
<dbReference type="Gene3D" id="3.40.710.10">
    <property type="entry name" value="DD-peptidase/beta-lactamase superfamily"/>
    <property type="match status" value="1"/>
</dbReference>
<evidence type="ECO:0000313" key="4">
    <source>
        <dbReference type="EMBL" id="EIT84010.1"/>
    </source>
</evidence>
<evidence type="ECO:0000313" key="5">
    <source>
        <dbReference type="Proteomes" id="UP000004080"/>
    </source>
</evidence>
<protein>
    <submittedName>
        <fullName evidence="4">Beta-lactamase</fullName>
    </submittedName>
</protein>
<dbReference type="PANTHER" id="PTHR46825:SF11">
    <property type="entry name" value="PENICILLIN-BINDING PROTEIN 4"/>
    <property type="match status" value="1"/>
</dbReference>
<dbReference type="STRING" id="1196324.A374_18294"/>
<keyword evidence="2" id="KW-0472">Membrane</keyword>
<dbReference type="PATRIC" id="fig|1196324.3.peg.3730"/>
<dbReference type="GO" id="GO:0016020">
    <property type="term" value="C:membrane"/>
    <property type="evidence" value="ECO:0007669"/>
    <property type="project" value="UniProtKB-SubCell"/>
</dbReference>
<dbReference type="InterPro" id="IPR050491">
    <property type="entry name" value="AmpC-like"/>
</dbReference>
<dbReference type="AlphaFoldDB" id="I8UAR7"/>
<dbReference type="eggNOG" id="COG1680">
    <property type="taxonomic scope" value="Bacteria"/>
</dbReference>
<dbReference type="PANTHER" id="PTHR46825">
    <property type="entry name" value="D-ALANYL-D-ALANINE-CARBOXYPEPTIDASE/ENDOPEPTIDASE AMPH"/>
    <property type="match status" value="1"/>
</dbReference>
<evidence type="ECO:0000259" key="3">
    <source>
        <dbReference type="Pfam" id="PF00144"/>
    </source>
</evidence>
<dbReference type="EMBL" id="AKKV01000042">
    <property type="protein sequence ID" value="EIT84010.1"/>
    <property type="molecule type" value="Genomic_DNA"/>
</dbReference>
<dbReference type="SUPFAM" id="SSF56601">
    <property type="entry name" value="beta-lactamase/transpeptidase-like"/>
    <property type="match status" value="1"/>
</dbReference>
<reference evidence="4 5" key="1">
    <citation type="journal article" date="2012" name="J. Bacteriol.">
        <title>Genome of Bacillus macauensis ZFHKF-1, a Long-Chain-Forming Bacterium.</title>
        <authorList>
            <person name="Cai L."/>
            <person name="Zhang T."/>
        </authorList>
    </citation>
    <scope>NUCLEOTIDE SEQUENCE [LARGE SCALE GENOMIC DNA]</scope>
    <source>
        <strain evidence="4 5">ZFHKF-1</strain>
    </source>
</reference>
<feature type="domain" description="Beta-lactamase-related" evidence="3">
    <location>
        <begin position="22"/>
        <end position="292"/>
    </location>
</feature>
<accession>I8UAR7</accession>
<dbReference type="Proteomes" id="UP000004080">
    <property type="component" value="Unassembled WGS sequence"/>
</dbReference>
<evidence type="ECO:0000256" key="2">
    <source>
        <dbReference type="ARBA" id="ARBA00023136"/>
    </source>
</evidence>
<comment type="caution">
    <text evidence="4">The sequence shown here is derived from an EMBL/GenBank/DDBJ whole genome shotgun (WGS) entry which is preliminary data.</text>
</comment>